<name>A0A1H0J6R6_9ACTN</name>
<dbReference type="InterPro" id="IPR003749">
    <property type="entry name" value="ThiS/MoaD-like"/>
</dbReference>
<evidence type="ECO:0000313" key="1">
    <source>
        <dbReference type="EMBL" id="SDO39425.1"/>
    </source>
</evidence>
<dbReference type="Gene3D" id="3.10.20.30">
    <property type="match status" value="1"/>
</dbReference>
<dbReference type="InterPro" id="IPR012675">
    <property type="entry name" value="Beta-grasp_dom_sf"/>
</dbReference>
<dbReference type="RefSeq" id="WP_090474686.1">
    <property type="nucleotide sequence ID" value="NZ_LT629710.1"/>
</dbReference>
<dbReference type="InterPro" id="IPR016155">
    <property type="entry name" value="Mopterin_synth/thiamin_S_b"/>
</dbReference>
<dbReference type="CDD" id="cd17040">
    <property type="entry name" value="Ubl_MoaD_like"/>
    <property type="match status" value="1"/>
</dbReference>
<organism evidence="1 2">
    <name type="scientific">Nakamurella panacisegetis</name>
    <dbReference type="NCBI Taxonomy" id="1090615"/>
    <lineage>
        <taxon>Bacteria</taxon>
        <taxon>Bacillati</taxon>
        <taxon>Actinomycetota</taxon>
        <taxon>Actinomycetes</taxon>
        <taxon>Nakamurellales</taxon>
        <taxon>Nakamurellaceae</taxon>
        <taxon>Nakamurella</taxon>
    </lineage>
</organism>
<protein>
    <submittedName>
        <fullName evidence="1">Molybdopterin converting factor, small subunit</fullName>
    </submittedName>
</protein>
<dbReference type="SUPFAM" id="SSF54285">
    <property type="entry name" value="MoaD/ThiS"/>
    <property type="match status" value="1"/>
</dbReference>
<dbReference type="Pfam" id="PF02597">
    <property type="entry name" value="ThiS"/>
    <property type="match status" value="1"/>
</dbReference>
<dbReference type="EMBL" id="LT629710">
    <property type="protein sequence ID" value="SDO39425.1"/>
    <property type="molecule type" value="Genomic_DNA"/>
</dbReference>
<proteinExistence type="predicted"/>
<gene>
    <name evidence="1" type="ORF">SAMN04515671_0801</name>
</gene>
<dbReference type="OrthoDB" id="4331766at2"/>
<dbReference type="AlphaFoldDB" id="A0A1H0J6R6"/>
<accession>A0A1H0J6R6</accession>
<evidence type="ECO:0000313" key="2">
    <source>
        <dbReference type="Proteomes" id="UP000198741"/>
    </source>
</evidence>
<keyword evidence="2" id="KW-1185">Reference proteome</keyword>
<dbReference type="Proteomes" id="UP000198741">
    <property type="component" value="Chromosome I"/>
</dbReference>
<reference evidence="1 2" key="1">
    <citation type="submission" date="2016-10" db="EMBL/GenBank/DDBJ databases">
        <authorList>
            <person name="de Groot N.N."/>
        </authorList>
    </citation>
    <scope>NUCLEOTIDE SEQUENCE [LARGE SCALE GENOMIC DNA]</scope>
    <source>
        <strain evidence="2">P4-7,KCTC 19426,CECT 7604</strain>
    </source>
</reference>
<sequence>MAEPGPVSGPRVVVVTLRYYAAARAAAGVDSEKVELPAPATVADALAVGVHRHGDVLERVLRRCSYLLGEVAVHTAATAVTDGDAIDVLPPFAGG</sequence>
<dbReference type="STRING" id="1090615.SAMN04515671_0801"/>